<sequence>MPSLEANTAICSLQRLLSPLQQTEDSIGPSQSDNDDLSTALYEVFKRVPQVRQTLQKLISFLRTRKTKDETAQDKASYHRMARIATGCAERAMKMQEVFMQVAEIEELPELKSRYKSVVGRGQPVEGLMKGVIEGVLKLARESPAGIFSLQEIEDLEEALEVIGGLAPSLEQDTGGHSFNNYGPGPQNVHLGSGHQNINTGVAPQFNGQFHAPFQFPQGAFQGTGGTAGNC</sequence>
<comment type="caution">
    <text evidence="2">The sequence shown here is derived from an EMBL/GenBank/DDBJ whole genome shotgun (WGS) entry which is preliminary data.</text>
</comment>
<protein>
    <recommendedName>
        <fullName evidence="1">NACHT-NTPase and P-loop NTPases N-terminal domain-containing protein</fullName>
    </recommendedName>
</protein>
<dbReference type="AlphaFoldDB" id="A0AA40BZ21"/>
<dbReference type="Pfam" id="PF17107">
    <property type="entry name" value="SesA"/>
    <property type="match status" value="1"/>
</dbReference>
<organism evidence="2 3">
    <name type="scientific">Immersiella caudata</name>
    <dbReference type="NCBI Taxonomy" id="314043"/>
    <lineage>
        <taxon>Eukaryota</taxon>
        <taxon>Fungi</taxon>
        <taxon>Dikarya</taxon>
        <taxon>Ascomycota</taxon>
        <taxon>Pezizomycotina</taxon>
        <taxon>Sordariomycetes</taxon>
        <taxon>Sordariomycetidae</taxon>
        <taxon>Sordariales</taxon>
        <taxon>Lasiosphaeriaceae</taxon>
        <taxon>Immersiella</taxon>
    </lineage>
</organism>
<gene>
    <name evidence="2" type="ORF">B0T14DRAFT_565939</name>
</gene>
<name>A0AA40BZ21_9PEZI</name>
<proteinExistence type="predicted"/>
<feature type="domain" description="NACHT-NTPase and P-loop NTPases N-terminal" evidence="1">
    <location>
        <begin position="32"/>
        <end position="136"/>
    </location>
</feature>
<evidence type="ECO:0000313" key="3">
    <source>
        <dbReference type="Proteomes" id="UP001175000"/>
    </source>
</evidence>
<reference evidence="2" key="1">
    <citation type="submission" date="2023-06" db="EMBL/GenBank/DDBJ databases">
        <title>Genome-scale phylogeny and comparative genomics of the fungal order Sordariales.</title>
        <authorList>
            <consortium name="Lawrence Berkeley National Laboratory"/>
            <person name="Hensen N."/>
            <person name="Bonometti L."/>
            <person name="Westerberg I."/>
            <person name="Brannstrom I.O."/>
            <person name="Guillou S."/>
            <person name="Cros-Aarteil S."/>
            <person name="Calhoun S."/>
            <person name="Haridas S."/>
            <person name="Kuo A."/>
            <person name="Mondo S."/>
            <person name="Pangilinan J."/>
            <person name="Riley R."/>
            <person name="Labutti K."/>
            <person name="Andreopoulos B."/>
            <person name="Lipzen A."/>
            <person name="Chen C."/>
            <person name="Yanf M."/>
            <person name="Daum C."/>
            <person name="Ng V."/>
            <person name="Clum A."/>
            <person name="Steindorff A."/>
            <person name="Ohm R."/>
            <person name="Martin F."/>
            <person name="Silar P."/>
            <person name="Natvig D."/>
            <person name="Lalanne C."/>
            <person name="Gautier V."/>
            <person name="Ament-Velasquez S.L."/>
            <person name="Kruys A."/>
            <person name="Hutchinson M.I."/>
            <person name="Powell A.J."/>
            <person name="Barry K."/>
            <person name="Miller A.N."/>
            <person name="Grigoriev I.V."/>
            <person name="Debuchy R."/>
            <person name="Gladieux P."/>
            <person name="Thoren M.H."/>
            <person name="Johannesson H."/>
        </authorList>
    </citation>
    <scope>NUCLEOTIDE SEQUENCE</scope>
    <source>
        <strain evidence="2">CBS 606.72</strain>
    </source>
</reference>
<accession>A0AA40BZ21</accession>
<evidence type="ECO:0000313" key="2">
    <source>
        <dbReference type="EMBL" id="KAK0619042.1"/>
    </source>
</evidence>
<dbReference type="Proteomes" id="UP001175000">
    <property type="component" value="Unassembled WGS sequence"/>
</dbReference>
<keyword evidence="3" id="KW-1185">Reference proteome</keyword>
<dbReference type="EMBL" id="JAULSU010000004">
    <property type="protein sequence ID" value="KAK0619042.1"/>
    <property type="molecule type" value="Genomic_DNA"/>
</dbReference>
<dbReference type="InterPro" id="IPR031352">
    <property type="entry name" value="SesA"/>
</dbReference>
<evidence type="ECO:0000259" key="1">
    <source>
        <dbReference type="Pfam" id="PF17107"/>
    </source>
</evidence>